<dbReference type="EMBL" id="VWNA01000001">
    <property type="protein sequence ID" value="MQT13122.1"/>
    <property type="molecule type" value="Genomic_DNA"/>
</dbReference>
<keyword evidence="2" id="KW-1185">Reference proteome</keyword>
<reference evidence="1 2" key="1">
    <citation type="submission" date="2019-09" db="EMBL/GenBank/DDBJ databases">
        <title>Segnochrobactrum spirostomi gen. nov., sp. nov., isolated from the ciliate Spirostomum cf. yagiui and description of a novel family, Segnochrobactraceae fam. nov. within the order Rhizobiales of the class Alphaproteobacteria.</title>
        <authorList>
            <person name="Akter S."/>
            <person name="Shazib S.U.A."/>
            <person name="Shin M.K."/>
        </authorList>
    </citation>
    <scope>NUCLEOTIDE SEQUENCE [LARGE SCALE GENOMIC DNA]</scope>
    <source>
        <strain evidence="1 2">Sp-1</strain>
    </source>
</reference>
<gene>
    <name evidence="1" type="ORF">F0357_10810</name>
</gene>
<evidence type="ECO:0000313" key="1">
    <source>
        <dbReference type="EMBL" id="MQT13122.1"/>
    </source>
</evidence>
<protein>
    <submittedName>
        <fullName evidence="1">Uncharacterized protein</fullName>
    </submittedName>
</protein>
<proteinExistence type="predicted"/>
<dbReference type="Proteomes" id="UP000332515">
    <property type="component" value="Unassembled WGS sequence"/>
</dbReference>
<accession>A0A6A7Y613</accession>
<organism evidence="1 2">
    <name type="scientific">Segnochrobactrum spirostomi</name>
    <dbReference type="NCBI Taxonomy" id="2608987"/>
    <lineage>
        <taxon>Bacteria</taxon>
        <taxon>Pseudomonadati</taxon>
        <taxon>Pseudomonadota</taxon>
        <taxon>Alphaproteobacteria</taxon>
        <taxon>Hyphomicrobiales</taxon>
        <taxon>Segnochrobactraceae</taxon>
        <taxon>Segnochrobactrum</taxon>
    </lineage>
</organism>
<sequence length="83" mass="8740">MATLKIFPIEVTTQGGHSAVVNGIDPTNSDCLHGSINSAGGTIPVRWDLHGIARNQSPGVNINMHIEELEALSELAKKLGAQP</sequence>
<comment type="caution">
    <text evidence="1">The sequence shown here is derived from an EMBL/GenBank/DDBJ whole genome shotgun (WGS) entry which is preliminary data.</text>
</comment>
<dbReference type="AlphaFoldDB" id="A0A6A7Y613"/>
<evidence type="ECO:0000313" key="2">
    <source>
        <dbReference type="Proteomes" id="UP000332515"/>
    </source>
</evidence>
<dbReference type="RefSeq" id="WP_153481004.1">
    <property type="nucleotide sequence ID" value="NZ_VWNA01000001.1"/>
</dbReference>
<name>A0A6A7Y613_9HYPH</name>